<evidence type="ECO:0000313" key="2">
    <source>
        <dbReference type="Proteomes" id="UP001556631"/>
    </source>
</evidence>
<evidence type="ECO:0000313" key="1">
    <source>
        <dbReference type="EMBL" id="MEX0428150.1"/>
    </source>
</evidence>
<dbReference type="RefSeq" id="WP_367994117.1">
    <property type="nucleotide sequence ID" value="NZ_JBFPJR010000016.1"/>
</dbReference>
<accession>A0ABV3SYX6</accession>
<organism evidence="1 2">
    <name type="scientific">Nocardioides eburneus</name>
    <dbReference type="NCBI Taxonomy" id="3231482"/>
    <lineage>
        <taxon>Bacteria</taxon>
        <taxon>Bacillati</taxon>
        <taxon>Actinomycetota</taxon>
        <taxon>Actinomycetes</taxon>
        <taxon>Propionibacteriales</taxon>
        <taxon>Nocardioidaceae</taxon>
        <taxon>Nocardioides</taxon>
    </lineage>
</organism>
<keyword evidence="2" id="KW-1185">Reference proteome</keyword>
<proteinExistence type="predicted"/>
<dbReference type="Proteomes" id="UP001556631">
    <property type="component" value="Unassembled WGS sequence"/>
</dbReference>
<reference evidence="1 2" key="1">
    <citation type="submission" date="2024-07" db="EMBL/GenBank/DDBJ databases">
        <authorList>
            <person name="Lee S."/>
            <person name="Kang M."/>
        </authorList>
    </citation>
    <scope>NUCLEOTIDE SEQUENCE [LARGE SCALE GENOMIC DNA]</scope>
    <source>
        <strain evidence="1 2">DS6</strain>
    </source>
</reference>
<dbReference type="EMBL" id="JBFPJR010000016">
    <property type="protein sequence ID" value="MEX0428150.1"/>
    <property type="molecule type" value="Genomic_DNA"/>
</dbReference>
<gene>
    <name evidence="1" type="ORF">AB3X52_11015</name>
</gene>
<sequence>MGTAAAEHQAFESFYKDVRGRLLLQTWALTGDLSAAQKAVRDALVIAWHHWRKVRRLDPDTHDREDWVRPLAWSRAQRRHSVPHFHRDKDIPEDVRATLAALGKLTITQRKVLLLAHLSAVSLEQLAREVAITQPRAERELQAATAAFSAARGLPASSILTVFEPMGQVVAAQRWPRSTILTRAGSTRRRTHTVAGVAAAVAALVGSGFFVAHEADSHPGLRTLALHTRSEDDTTTPTGDTAYPLGSGDLLDSADVAADLGGRWTTTITADNKRGTGLSLPCQRARSADPRAEAALARSYTGPGRAVTAGQATEASASSTAAKAAYQRALQWYAGCQEPRVQLLYTRSVTGVGDEATVVGLRNWNAPERAVVVGVARTGALVTSVATTVPGRTKPALTRATKLLGAAVERTCTLPGHGACATKAPRATDVPALPVGKHPALLGETDLPPVTGVTKPWVGTAPAAAHTNLAATRCDQTSFDTAKVTGDLTRTFVIPTADHLDPAFGLTETIGRLGSPRAAAAFVATIRDKLGSCSKRELGSHVTRISTRAEGSREVSVWRVVVETSKTSDVTYLMAVARQGDGVAQLGFVPSKSVRMNAADFVWLADRAADRLAHL</sequence>
<protein>
    <recommendedName>
        <fullName evidence="3">RNA polymerase sigma factor 70 region 4 type 2 domain-containing protein</fullName>
    </recommendedName>
</protein>
<comment type="caution">
    <text evidence="1">The sequence shown here is derived from an EMBL/GenBank/DDBJ whole genome shotgun (WGS) entry which is preliminary data.</text>
</comment>
<evidence type="ECO:0008006" key="3">
    <source>
        <dbReference type="Google" id="ProtNLM"/>
    </source>
</evidence>
<name>A0ABV3SYX6_9ACTN</name>